<dbReference type="SUPFAM" id="SSF52540">
    <property type="entry name" value="P-loop containing nucleoside triphosphate hydrolases"/>
    <property type="match status" value="1"/>
</dbReference>
<organism evidence="1 2">
    <name type="scientific">Phormidesmis priestleyi Ana</name>
    <dbReference type="NCBI Taxonomy" id="1666911"/>
    <lineage>
        <taxon>Bacteria</taxon>
        <taxon>Bacillati</taxon>
        <taxon>Cyanobacteriota</taxon>
        <taxon>Cyanophyceae</taxon>
        <taxon>Leptolyngbyales</taxon>
        <taxon>Leptolyngbyaceae</taxon>
        <taxon>Phormidesmis</taxon>
    </lineage>
</organism>
<dbReference type="PANTHER" id="PTHR10285">
    <property type="entry name" value="URIDINE KINASE"/>
    <property type="match status" value="1"/>
</dbReference>
<keyword evidence="1" id="KW-0418">Kinase</keyword>
<comment type="caution">
    <text evidence="1">The sequence shown here is derived from an EMBL/GenBank/DDBJ whole genome shotgun (WGS) entry which is preliminary data.</text>
</comment>
<proteinExistence type="predicted"/>
<protein>
    <submittedName>
        <fullName evidence="1">D-glycerate 3-kinase</fullName>
        <ecNumber evidence="1">2.7.1.31</ecNumber>
    </submittedName>
</protein>
<dbReference type="EMBL" id="LJZR01000009">
    <property type="protein sequence ID" value="KPQ35883.1"/>
    <property type="molecule type" value="Genomic_DNA"/>
</dbReference>
<dbReference type="InterPro" id="IPR027417">
    <property type="entry name" value="P-loop_NTPase"/>
</dbReference>
<sequence length="422" mass="47984">MNQPFIHPTHPPFSESVAHIHRILTDTAQGHAPSAKQLQQLIDWEIANWPDTHWQYLQDDESQLEYLPTALLPYVAKVVESRAHLMRSLCLSTQGQTLPLAGNWTDWIDPLWRFWLPFAQQIDNKYKAQQANQSTNHKAHQATHKTTHKMAHKTAHKTTFIQGILGGQGTGKTTLTHVLQLILKQLQHETVALSIDDLYLTYAERQQLRQEDPRLIWRGPPGTHDVNLGLTTLAQLKTSSIEDKVSVPQFDKSLIGGQGDRTQPKICLAPTIVLFEGWLVSMRPLADEYFTDDRVQLPSPIDTPADRAFARDSNRRLQKYLPLWQFLDSLLVLQPQDHRLSLQWRQQAEHTMKANGKPGLSDPEIADFVSYFWKALHPKLFIPPLIHSSGHRPTYGSATPLVANINTDHTIERVYSAQLGAL</sequence>
<dbReference type="Proteomes" id="UP000050465">
    <property type="component" value="Unassembled WGS sequence"/>
</dbReference>
<dbReference type="AlphaFoldDB" id="A0A0P7YZG4"/>
<accession>A0A0P7YZG4</accession>
<dbReference type="EC" id="2.7.1.31" evidence="1"/>
<name>A0A0P7YZG4_9CYAN</name>
<reference evidence="1 2" key="1">
    <citation type="submission" date="2015-09" db="EMBL/GenBank/DDBJ databases">
        <title>Identification and resolution of microdiversity through metagenomic sequencing of parallel consortia.</title>
        <authorList>
            <person name="Nelson W.C."/>
            <person name="Romine M.F."/>
            <person name="Lindemann S.R."/>
        </authorList>
    </citation>
    <scope>NUCLEOTIDE SEQUENCE [LARGE SCALE GENOMIC DNA]</scope>
    <source>
        <strain evidence="1">Ana</strain>
    </source>
</reference>
<evidence type="ECO:0000313" key="1">
    <source>
        <dbReference type="EMBL" id="KPQ35883.1"/>
    </source>
</evidence>
<dbReference type="STRING" id="1666911.HLUCCA11_08285"/>
<dbReference type="PATRIC" id="fig|1666911.3.peg.4031"/>
<gene>
    <name evidence="1" type="ORF">HLUCCA11_08285</name>
</gene>
<keyword evidence="1" id="KW-0808">Transferase</keyword>
<dbReference type="Gene3D" id="3.40.50.300">
    <property type="entry name" value="P-loop containing nucleotide triphosphate hydrolases"/>
    <property type="match status" value="1"/>
</dbReference>
<evidence type="ECO:0000313" key="2">
    <source>
        <dbReference type="Proteomes" id="UP000050465"/>
    </source>
</evidence>
<dbReference type="GO" id="GO:0008887">
    <property type="term" value="F:glycerate kinase activity"/>
    <property type="evidence" value="ECO:0007669"/>
    <property type="project" value="UniProtKB-EC"/>
</dbReference>